<dbReference type="PRINTS" id="PR00463">
    <property type="entry name" value="EP450I"/>
</dbReference>
<dbReference type="HOGENOM" id="CLU_001570_5_11_1"/>
<evidence type="ECO:0000313" key="11">
    <source>
        <dbReference type="Proteomes" id="UP000053257"/>
    </source>
</evidence>
<dbReference type="InterPro" id="IPR050121">
    <property type="entry name" value="Cytochrome_P450_monoxygenase"/>
</dbReference>
<dbReference type="OrthoDB" id="1470350at2759"/>
<dbReference type="Gene3D" id="1.10.630.10">
    <property type="entry name" value="Cytochrome P450"/>
    <property type="match status" value="1"/>
</dbReference>
<dbReference type="GO" id="GO:0005506">
    <property type="term" value="F:iron ion binding"/>
    <property type="evidence" value="ECO:0007669"/>
    <property type="project" value="InterPro"/>
</dbReference>
<gene>
    <name evidence="10" type="ORF">PHLGIDRAFT_119933</name>
</gene>
<feature type="binding site" description="axial binding residue" evidence="9">
    <location>
        <position position="479"/>
    </location>
    <ligand>
        <name>heme</name>
        <dbReference type="ChEBI" id="CHEBI:30413"/>
    </ligand>
    <ligandPart>
        <name>Fe</name>
        <dbReference type="ChEBI" id="CHEBI:18248"/>
    </ligandPart>
</feature>
<keyword evidence="8" id="KW-0503">Monooxygenase</keyword>
<dbReference type="GO" id="GO:0020037">
    <property type="term" value="F:heme binding"/>
    <property type="evidence" value="ECO:0007669"/>
    <property type="project" value="InterPro"/>
</dbReference>
<dbReference type="SUPFAM" id="SSF48264">
    <property type="entry name" value="Cytochrome P450"/>
    <property type="match status" value="1"/>
</dbReference>
<dbReference type="InterPro" id="IPR001128">
    <property type="entry name" value="Cyt_P450"/>
</dbReference>
<accession>A0A0C3NK27</accession>
<evidence type="ECO:0000313" key="10">
    <source>
        <dbReference type="EMBL" id="KIP05284.1"/>
    </source>
</evidence>
<evidence type="ECO:0000256" key="5">
    <source>
        <dbReference type="ARBA" id="ARBA00022723"/>
    </source>
</evidence>
<name>A0A0C3NK27_PHLG1</name>
<keyword evidence="11" id="KW-1185">Reference proteome</keyword>
<comment type="cofactor">
    <cofactor evidence="1 9">
        <name>heme</name>
        <dbReference type="ChEBI" id="CHEBI:30413"/>
    </cofactor>
</comment>
<comment type="pathway">
    <text evidence="2">Secondary metabolite biosynthesis.</text>
</comment>
<keyword evidence="4 9" id="KW-0349">Heme</keyword>
<proteinExistence type="inferred from homology"/>
<reference evidence="10 11" key="1">
    <citation type="journal article" date="2014" name="PLoS Genet.">
        <title>Analysis of the Phlebiopsis gigantea genome, transcriptome and secretome provides insight into its pioneer colonization strategies of wood.</title>
        <authorList>
            <person name="Hori C."/>
            <person name="Ishida T."/>
            <person name="Igarashi K."/>
            <person name="Samejima M."/>
            <person name="Suzuki H."/>
            <person name="Master E."/>
            <person name="Ferreira P."/>
            <person name="Ruiz-Duenas F.J."/>
            <person name="Held B."/>
            <person name="Canessa P."/>
            <person name="Larrondo L.F."/>
            <person name="Schmoll M."/>
            <person name="Druzhinina I.S."/>
            <person name="Kubicek C.P."/>
            <person name="Gaskell J.A."/>
            <person name="Kersten P."/>
            <person name="St John F."/>
            <person name="Glasner J."/>
            <person name="Sabat G."/>
            <person name="Splinter BonDurant S."/>
            <person name="Syed K."/>
            <person name="Yadav J."/>
            <person name="Mgbeahuruike A.C."/>
            <person name="Kovalchuk A."/>
            <person name="Asiegbu F.O."/>
            <person name="Lackner G."/>
            <person name="Hoffmeister D."/>
            <person name="Rencoret J."/>
            <person name="Gutierrez A."/>
            <person name="Sun H."/>
            <person name="Lindquist E."/>
            <person name="Barry K."/>
            <person name="Riley R."/>
            <person name="Grigoriev I.V."/>
            <person name="Henrissat B."/>
            <person name="Kues U."/>
            <person name="Berka R.M."/>
            <person name="Martinez A.T."/>
            <person name="Covert S.F."/>
            <person name="Blanchette R.A."/>
            <person name="Cullen D."/>
        </authorList>
    </citation>
    <scope>NUCLEOTIDE SEQUENCE [LARGE SCALE GENOMIC DNA]</scope>
    <source>
        <strain evidence="10 11">11061_1 CR5-6</strain>
    </source>
</reference>
<dbReference type="PANTHER" id="PTHR24305">
    <property type="entry name" value="CYTOCHROME P450"/>
    <property type="match status" value="1"/>
</dbReference>
<evidence type="ECO:0000256" key="1">
    <source>
        <dbReference type="ARBA" id="ARBA00001971"/>
    </source>
</evidence>
<dbReference type="Pfam" id="PF00067">
    <property type="entry name" value="p450"/>
    <property type="match status" value="1"/>
</dbReference>
<dbReference type="GO" id="GO:0004497">
    <property type="term" value="F:monooxygenase activity"/>
    <property type="evidence" value="ECO:0007669"/>
    <property type="project" value="UniProtKB-KW"/>
</dbReference>
<dbReference type="AlphaFoldDB" id="A0A0C3NK27"/>
<dbReference type="Proteomes" id="UP000053257">
    <property type="component" value="Unassembled WGS sequence"/>
</dbReference>
<keyword evidence="7 9" id="KW-0408">Iron</keyword>
<evidence type="ECO:0000256" key="4">
    <source>
        <dbReference type="ARBA" id="ARBA00022617"/>
    </source>
</evidence>
<evidence type="ECO:0000256" key="8">
    <source>
        <dbReference type="ARBA" id="ARBA00023033"/>
    </source>
</evidence>
<dbReference type="EMBL" id="KN840547">
    <property type="protein sequence ID" value="KIP05284.1"/>
    <property type="molecule type" value="Genomic_DNA"/>
</dbReference>
<evidence type="ECO:0000256" key="6">
    <source>
        <dbReference type="ARBA" id="ARBA00023002"/>
    </source>
</evidence>
<dbReference type="CDD" id="cd11069">
    <property type="entry name" value="CYP_FUM15-like"/>
    <property type="match status" value="1"/>
</dbReference>
<comment type="similarity">
    <text evidence="3">Belongs to the cytochrome P450 family.</text>
</comment>
<organism evidence="10 11">
    <name type="scientific">Phlebiopsis gigantea (strain 11061_1 CR5-6)</name>
    <name type="common">White-rot fungus</name>
    <name type="synonym">Peniophora gigantea</name>
    <dbReference type="NCBI Taxonomy" id="745531"/>
    <lineage>
        <taxon>Eukaryota</taxon>
        <taxon>Fungi</taxon>
        <taxon>Dikarya</taxon>
        <taxon>Basidiomycota</taxon>
        <taxon>Agaricomycotina</taxon>
        <taxon>Agaricomycetes</taxon>
        <taxon>Polyporales</taxon>
        <taxon>Phanerochaetaceae</taxon>
        <taxon>Phlebiopsis</taxon>
    </lineage>
</organism>
<protein>
    <recommendedName>
        <fullName evidence="12">Cytochrome P450</fullName>
    </recommendedName>
</protein>
<dbReference type="STRING" id="745531.A0A0C3NK27"/>
<dbReference type="PANTHER" id="PTHR24305:SF166">
    <property type="entry name" value="CYTOCHROME P450 12A4, MITOCHONDRIAL-RELATED"/>
    <property type="match status" value="1"/>
</dbReference>
<evidence type="ECO:0000256" key="2">
    <source>
        <dbReference type="ARBA" id="ARBA00005179"/>
    </source>
</evidence>
<sequence length="541" mass="61363">MAVLTALAAVAVLLTLLGFYVVPVFWSIFMSPLRHLPGPSSPSILWGVTKVIDAQEGSVLQEQWTEQYGPTIGFRVLFGSRSLWTVDIRALSHILHRTDIYQKPMFARYHLSRLLGPGVLISEDEQHKNQRRVLNPAFGPSQIKELTEIFTEKANQLRDLLMDEISKSSGGPIRINGVSWLSRATLDMIGLAGFNYNFEALNPSGQINELNQAFRTLFDRGGNIHLFSFLQALIPALRIIRTERNRQEASALAVMHRIGKQLIAEKKATILEAVGQKGREIEKKDMNERDLLSLLIKANMATDIPESQRLSDDEILAQVPTFIVAGHETTSVATTWCLYQLTQSPDVQMKLREELLQVPTDDPTMDELNGLPYLDMFVKEIMRHHSPVPMTLRMAMQDDVIPVDLPFEDKKGRVRDYIEIKKGDMVVIPIQAINRSKKLWGQDAHEFRPERWKDVPEKANHVPGVWANQMTFLGGPHACIGYRFSLAETKALLFALVRAFEFELAVKPEDIRKIGEIVQRPFLVDGLKLDMPLLIRPYRAF</sequence>
<dbReference type="PRINTS" id="PR00385">
    <property type="entry name" value="P450"/>
</dbReference>
<dbReference type="InterPro" id="IPR002401">
    <property type="entry name" value="Cyt_P450_E_grp-I"/>
</dbReference>
<dbReference type="InterPro" id="IPR036396">
    <property type="entry name" value="Cyt_P450_sf"/>
</dbReference>
<evidence type="ECO:0008006" key="12">
    <source>
        <dbReference type="Google" id="ProtNLM"/>
    </source>
</evidence>
<dbReference type="GO" id="GO:0016705">
    <property type="term" value="F:oxidoreductase activity, acting on paired donors, with incorporation or reduction of molecular oxygen"/>
    <property type="evidence" value="ECO:0007669"/>
    <property type="project" value="InterPro"/>
</dbReference>
<evidence type="ECO:0000256" key="3">
    <source>
        <dbReference type="ARBA" id="ARBA00010617"/>
    </source>
</evidence>
<evidence type="ECO:0000256" key="7">
    <source>
        <dbReference type="ARBA" id="ARBA00023004"/>
    </source>
</evidence>
<keyword evidence="5 9" id="KW-0479">Metal-binding</keyword>
<keyword evidence="6" id="KW-0560">Oxidoreductase</keyword>
<evidence type="ECO:0000256" key="9">
    <source>
        <dbReference type="PIRSR" id="PIRSR602401-1"/>
    </source>
</evidence>